<dbReference type="EMBL" id="VNYQ01000144">
    <property type="protein sequence ID" value="MXD81572.1"/>
    <property type="molecule type" value="Genomic_DNA"/>
</dbReference>
<protein>
    <submittedName>
        <fullName evidence="3">Uncharacterized protein</fullName>
    </submittedName>
</protein>
<name>A0A6D0L2W6_ECOLX</name>
<dbReference type="EMBL" id="DADUEU010000004">
    <property type="protein sequence ID" value="HBB1572076.1"/>
    <property type="molecule type" value="Genomic_DNA"/>
</dbReference>
<comment type="caution">
    <text evidence="3">The sequence shown here is derived from an EMBL/GenBank/DDBJ whole genome shotgun (WGS) entry which is preliminary data.</text>
</comment>
<dbReference type="Proteomes" id="UP000538406">
    <property type="component" value="Unassembled WGS sequence"/>
</dbReference>
<accession>A0A6D0L2W6</accession>
<reference evidence="1 6" key="2">
    <citation type="submission" date="2018-08" db="EMBL/GenBank/DDBJ databases">
        <authorList>
            <consortium name="NARMS: The National Antimicrobial Resistance Monitoring System"/>
        </authorList>
    </citation>
    <scope>NUCLEOTIDE SEQUENCE [LARGE SCALE GENOMIC DNA]</scope>
    <source>
        <strain evidence="1 6">FSIS11705178</strain>
    </source>
</reference>
<dbReference type="Proteomes" id="UP000870292">
    <property type="component" value="Unassembled WGS sequence"/>
</dbReference>
<evidence type="ECO:0000313" key="4">
    <source>
        <dbReference type="EMBL" id="NDR92427.1"/>
    </source>
</evidence>
<evidence type="ECO:0000313" key="6">
    <source>
        <dbReference type="Proteomes" id="UP000538406"/>
    </source>
</evidence>
<evidence type="ECO:0000313" key="1">
    <source>
        <dbReference type="EMBL" id="EFC3524284.1"/>
    </source>
</evidence>
<gene>
    <name evidence="1" type="ORF">CTR35_001398</name>
    <name evidence="4" type="ORF">FPI65_14365</name>
    <name evidence="3" type="ORF">FQ020_23605</name>
    <name evidence="2" type="ORF">J0541_000937</name>
</gene>
<dbReference type="AlphaFoldDB" id="A0A6D0L2W6"/>
<dbReference type="Pfam" id="PF19749">
    <property type="entry name" value="DUF6236"/>
    <property type="match status" value="1"/>
</dbReference>
<evidence type="ECO:0000313" key="3">
    <source>
        <dbReference type="EMBL" id="MXD81572.1"/>
    </source>
</evidence>
<reference evidence="2" key="1">
    <citation type="journal article" date="2018" name="Genome Biol.">
        <title>SKESA: strategic k-mer extension for scrupulous assemblies.</title>
        <authorList>
            <person name="Souvorov A."/>
            <person name="Agarwala R."/>
            <person name="Lipman D.J."/>
        </authorList>
    </citation>
    <scope>NUCLEOTIDE SEQUENCE</scope>
    <source>
        <strain evidence="2">Escherichia coli</strain>
    </source>
</reference>
<evidence type="ECO:0000313" key="2">
    <source>
        <dbReference type="EMBL" id="HBB1572076.1"/>
    </source>
</evidence>
<proteinExistence type="predicted"/>
<dbReference type="RefSeq" id="WP_053901735.1">
    <property type="nucleotide sequence ID" value="NZ_BFRS01000044.1"/>
</dbReference>
<dbReference type="EMBL" id="VLTB01000241">
    <property type="protein sequence ID" value="NDR92427.1"/>
    <property type="molecule type" value="Genomic_DNA"/>
</dbReference>
<sequence>MKRGIVANPNEMSFHRNNSTVYLGAGLTEQDINYFCFYWDDVVILDSENIHSIVPKEKELLDNGVLRRPIMKHDGMLNIQDFPFLYTEFQLQTLDEFRKNEPATYWHFHQTGENLIYDKEQKTALQLRLELFNVLRIPDKDAHIEDILRFKDDCQDDLNALHEYLEKLYTEVLYSRDPNLTRAKNFSLLQEAVVNLDKAIEGKWRNPIRMGVKANPEVDGGQVMEFLKPLYHAAIAGYSGGIIPGMVTALATAIPSFIKFQPEWVGFRDKGPKELAYLTKATHKGLIKRA</sequence>
<reference evidence="4 5" key="4">
    <citation type="journal article" date="2020" name="Int. J. Nanomedicine">
        <title>Consequences Of Long-Term Bacteria's Exposure To Silver Nanoformulations With Different PhysicoChemical Properties.</title>
        <authorList>
            <person name="Kedziora A."/>
            <person name="Wernecki M."/>
            <person name="Korzekwa K."/>
            <person name="Speruda M."/>
            <person name="Gerasymchuk Y."/>
            <person name="Lukowiak A."/>
            <person name="Bugla-Ploskonska G."/>
        </authorList>
    </citation>
    <scope>NUCLEOTIDE SEQUENCE [LARGE SCALE GENOMIC DNA]</scope>
    <source>
        <strain evidence="4 5">ATCC 11230</strain>
    </source>
</reference>
<reference evidence="2" key="5">
    <citation type="submission" date="2021-03" db="EMBL/GenBank/DDBJ databases">
        <authorList>
            <consortium name="NCBI Pathogen Detection Project"/>
        </authorList>
    </citation>
    <scope>NUCLEOTIDE SEQUENCE</scope>
    <source>
        <strain evidence="2">Escherichia coli</strain>
    </source>
</reference>
<reference evidence="3" key="3">
    <citation type="submission" date="2019-07" db="EMBL/GenBank/DDBJ databases">
        <title>Multiple sources of pathogenic and antibiotic resistant Escherichia coli represent a challenge to tackle transmission in low-income settings.</title>
        <authorList>
            <person name="Montealegre M.C."/>
            <person name="Talavera A."/>
            <person name="Roy S."/>
            <person name="Hossain M.I."/>
            <person name="Islam M.A."/>
            <person name="Lanza V.F."/>
            <person name="Julian T.R."/>
        </authorList>
    </citation>
    <scope>NUCLEOTIDE SEQUENCE</scope>
    <source>
        <strain evidence="3">HH15CH</strain>
    </source>
</reference>
<dbReference type="EMBL" id="AASHPR010000009">
    <property type="protein sequence ID" value="EFC3524284.1"/>
    <property type="molecule type" value="Genomic_DNA"/>
</dbReference>
<organism evidence="3">
    <name type="scientific">Escherichia coli</name>
    <dbReference type="NCBI Taxonomy" id="562"/>
    <lineage>
        <taxon>Bacteria</taxon>
        <taxon>Pseudomonadati</taxon>
        <taxon>Pseudomonadota</taxon>
        <taxon>Gammaproteobacteria</taxon>
        <taxon>Enterobacterales</taxon>
        <taxon>Enterobacteriaceae</taxon>
        <taxon>Escherichia</taxon>
    </lineage>
</organism>
<dbReference type="Proteomes" id="UP000471490">
    <property type="component" value="Unassembled WGS sequence"/>
</dbReference>
<dbReference type="InterPro" id="IPR046203">
    <property type="entry name" value="DUF6236"/>
</dbReference>
<evidence type="ECO:0000313" key="5">
    <source>
        <dbReference type="Proteomes" id="UP000471490"/>
    </source>
</evidence>